<sequence length="87" mass="10174">MTHHLTTYNLQLSLWILIAFLLMVFISWFSSHGFHLTKSYTFTLQVWAKTRGYIGLLREDQPSVKRLVDLQLPLPVANFEKAASFQF</sequence>
<reference evidence="2" key="1">
    <citation type="submission" date="2023-06" db="EMBL/GenBank/DDBJ databases">
        <title>Genome-scale phylogeny and comparative genomics of the fungal order Sordariales.</title>
        <authorList>
            <consortium name="Lawrence Berkeley National Laboratory"/>
            <person name="Hensen N."/>
            <person name="Bonometti L."/>
            <person name="Westerberg I."/>
            <person name="Brannstrom I.O."/>
            <person name="Guillou S."/>
            <person name="Cros-Aarteil S."/>
            <person name="Calhoun S."/>
            <person name="Haridas S."/>
            <person name="Kuo A."/>
            <person name="Mondo S."/>
            <person name="Pangilinan J."/>
            <person name="Riley R."/>
            <person name="LaButti K."/>
            <person name="Andreopoulos B."/>
            <person name="Lipzen A."/>
            <person name="Chen C."/>
            <person name="Yanf M."/>
            <person name="Daum C."/>
            <person name="Ng V."/>
            <person name="Clum A."/>
            <person name="Steindorff A."/>
            <person name="Ohm R."/>
            <person name="Martin F."/>
            <person name="Silar P."/>
            <person name="Natvig D."/>
            <person name="Lalanne C."/>
            <person name="Gautier V."/>
            <person name="Ament-velasquez S.L."/>
            <person name="Kruys A."/>
            <person name="Hutchinson M.I."/>
            <person name="Powell A.J."/>
            <person name="Barry K."/>
            <person name="Miller A.N."/>
            <person name="Grigoriev I.V."/>
            <person name="Debuchy R."/>
            <person name="Gladieux P."/>
            <person name="Thoren M.H."/>
            <person name="Johannesson H."/>
        </authorList>
    </citation>
    <scope>NUCLEOTIDE SEQUENCE</scope>
    <source>
        <strain evidence="2">SMH3391-2</strain>
    </source>
</reference>
<keyword evidence="1" id="KW-0472">Membrane</keyword>
<protein>
    <submittedName>
        <fullName evidence="2">Uncharacterized protein</fullName>
    </submittedName>
</protein>
<evidence type="ECO:0000313" key="2">
    <source>
        <dbReference type="EMBL" id="KAK0609376.1"/>
    </source>
</evidence>
<comment type="caution">
    <text evidence="2">The sequence shown here is derived from an EMBL/GenBank/DDBJ whole genome shotgun (WGS) entry which is preliminary data.</text>
</comment>
<dbReference type="AlphaFoldDB" id="A0AA39T0G9"/>
<dbReference type="EMBL" id="JAULSR010000014">
    <property type="protein sequence ID" value="KAK0609376.1"/>
    <property type="molecule type" value="Genomic_DNA"/>
</dbReference>
<accession>A0AA39T0G9</accession>
<organism evidence="2 3">
    <name type="scientific">Bombardia bombarda</name>
    <dbReference type="NCBI Taxonomy" id="252184"/>
    <lineage>
        <taxon>Eukaryota</taxon>
        <taxon>Fungi</taxon>
        <taxon>Dikarya</taxon>
        <taxon>Ascomycota</taxon>
        <taxon>Pezizomycotina</taxon>
        <taxon>Sordariomycetes</taxon>
        <taxon>Sordariomycetidae</taxon>
        <taxon>Sordariales</taxon>
        <taxon>Lasiosphaeriaceae</taxon>
        <taxon>Bombardia</taxon>
    </lineage>
</organism>
<name>A0AA39T0G9_9PEZI</name>
<feature type="transmembrane region" description="Helical" evidence="1">
    <location>
        <begin position="12"/>
        <end position="30"/>
    </location>
</feature>
<gene>
    <name evidence="2" type="ORF">B0T17DRAFT_137500</name>
</gene>
<evidence type="ECO:0000256" key="1">
    <source>
        <dbReference type="SAM" id="Phobius"/>
    </source>
</evidence>
<keyword evidence="1" id="KW-0812">Transmembrane</keyword>
<evidence type="ECO:0000313" key="3">
    <source>
        <dbReference type="Proteomes" id="UP001174934"/>
    </source>
</evidence>
<dbReference type="Proteomes" id="UP001174934">
    <property type="component" value="Unassembled WGS sequence"/>
</dbReference>
<keyword evidence="1" id="KW-1133">Transmembrane helix</keyword>
<proteinExistence type="predicted"/>
<keyword evidence="3" id="KW-1185">Reference proteome</keyword>